<dbReference type="PANTHER" id="PTHR31672:SF13">
    <property type="entry name" value="F-BOX PROTEIN CPR30-LIKE"/>
    <property type="match status" value="1"/>
</dbReference>
<protein>
    <submittedName>
        <fullName evidence="2">Putative F-box protein</fullName>
    </submittedName>
</protein>
<dbReference type="SUPFAM" id="SSF81383">
    <property type="entry name" value="F-box domain"/>
    <property type="match status" value="1"/>
</dbReference>
<dbReference type="Proteomes" id="UP000030645">
    <property type="component" value="Unassembled WGS sequence"/>
</dbReference>
<name>W9QZJ3_9ROSA</name>
<dbReference type="InterPro" id="IPR036047">
    <property type="entry name" value="F-box-like_dom_sf"/>
</dbReference>
<evidence type="ECO:0000259" key="1">
    <source>
        <dbReference type="PROSITE" id="PS50181"/>
    </source>
</evidence>
<evidence type="ECO:0000313" key="2">
    <source>
        <dbReference type="EMBL" id="EXB45762.1"/>
    </source>
</evidence>
<dbReference type="Pfam" id="PF12937">
    <property type="entry name" value="F-box-like"/>
    <property type="match status" value="1"/>
</dbReference>
<accession>W9QZJ3</accession>
<dbReference type="AlphaFoldDB" id="W9QZJ3"/>
<feature type="domain" description="F-box" evidence="1">
    <location>
        <begin position="1"/>
        <end position="50"/>
    </location>
</feature>
<reference evidence="3" key="1">
    <citation type="submission" date="2013-01" db="EMBL/GenBank/DDBJ databases">
        <title>Draft Genome Sequence of a Mulberry Tree, Morus notabilis C.K. Schneid.</title>
        <authorList>
            <person name="He N."/>
            <person name="Zhao S."/>
        </authorList>
    </citation>
    <scope>NUCLEOTIDE SEQUENCE</scope>
</reference>
<dbReference type="EMBL" id="KE343919">
    <property type="protein sequence ID" value="EXB45762.1"/>
    <property type="molecule type" value="Genomic_DNA"/>
</dbReference>
<sequence>MARFSDLPEDVMIEIFSWLPADSLSRFRRVKKSWYTLISTLVKDPTFVKKHLKNSKKASLVFMRFKDVNLGSLTIYKRHKQRTTVPELRYERFLATTS</sequence>
<dbReference type="SMART" id="SM00256">
    <property type="entry name" value="FBOX"/>
    <property type="match status" value="1"/>
</dbReference>
<dbReference type="Gene3D" id="1.20.1280.50">
    <property type="match status" value="1"/>
</dbReference>
<evidence type="ECO:0000313" key="3">
    <source>
        <dbReference type="Proteomes" id="UP000030645"/>
    </source>
</evidence>
<dbReference type="PANTHER" id="PTHR31672">
    <property type="entry name" value="BNACNNG10540D PROTEIN"/>
    <property type="match status" value="1"/>
</dbReference>
<proteinExistence type="predicted"/>
<dbReference type="PROSITE" id="PS50181">
    <property type="entry name" value="FBOX"/>
    <property type="match status" value="1"/>
</dbReference>
<dbReference type="InterPro" id="IPR001810">
    <property type="entry name" value="F-box_dom"/>
</dbReference>
<keyword evidence="3" id="KW-1185">Reference proteome</keyword>
<dbReference type="InterPro" id="IPR050796">
    <property type="entry name" value="SCF_F-box_component"/>
</dbReference>
<organism evidence="2 3">
    <name type="scientific">Morus notabilis</name>
    <dbReference type="NCBI Taxonomy" id="981085"/>
    <lineage>
        <taxon>Eukaryota</taxon>
        <taxon>Viridiplantae</taxon>
        <taxon>Streptophyta</taxon>
        <taxon>Embryophyta</taxon>
        <taxon>Tracheophyta</taxon>
        <taxon>Spermatophyta</taxon>
        <taxon>Magnoliopsida</taxon>
        <taxon>eudicotyledons</taxon>
        <taxon>Gunneridae</taxon>
        <taxon>Pentapetalae</taxon>
        <taxon>rosids</taxon>
        <taxon>fabids</taxon>
        <taxon>Rosales</taxon>
        <taxon>Moraceae</taxon>
        <taxon>Moreae</taxon>
        <taxon>Morus</taxon>
    </lineage>
</organism>
<gene>
    <name evidence="2" type="ORF">L484_003846</name>
</gene>